<dbReference type="InterPro" id="IPR011527">
    <property type="entry name" value="ABC1_TM_dom"/>
</dbReference>
<dbReference type="GO" id="GO:0005886">
    <property type="term" value="C:plasma membrane"/>
    <property type="evidence" value="ECO:0007669"/>
    <property type="project" value="UniProtKB-SubCell"/>
</dbReference>
<dbReference type="PANTHER" id="PTHR24223">
    <property type="entry name" value="ATP-BINDING CASSETTE SUB-FAMILY C"/>
    <property type="match status" value="1"/>
</dbReference>
<evidence type="ECO:0000256" key="2">
    <source>
        <dbReference type="ARBA" id="ARBA00022448"/>
    </source>
</evidence>
<dbReference type="STRING" id="1531966.A0A0A1TA83"/>
<keyword evidence="6" id="KW-0067">ATP-binding</keyword>
<keyword evidence="2" id="KW-0813">Transport</keyword>
<feature type="transmembrane region" description="Helical" evidence="11">
    <location>
        <begin position="18"/>
        <end position="38"/>
    </location>
</feature>
<accession>A0A0A1TA83</accession>
<dbReference type="GO" id="GO:0016787">
    <property type="term" value="F:hydrolase activity"/>
    <property type="evidence" value="ECO:0007669"/>
    <property type="project" value="InterPro"/>
</dbReference>
<dbReference type="InterPro" id="IPR050173">
    <property type="entry name" value="ABC_transporter_C-like"/>
</dbReference>
<sequence length="449" mass="48927">MLLTCIAQGAMIATGSGYMSAVIPICVAVLYAIQFFYLRTSRQIRLLGLESKAPLYDHSLQTIDGGATIRASQWQDRFTETGDELLDLSQKPFYALYSVQQWLQVVLDLLVARLAILLTGLVLFVTNKSTSGSVGVALVNLLSFNTSLTQLITNWMQLETSLGAISRIKDFVSNPDYKASKAPEGGAHGQELLVQTVEFRNVSASYGKGEELVLSNISLSLKGGHSILFFTQKRWDEHVVALEQERLGNGIATWDAEQYLPQGTCGAVAMDEHGVICAAISTGGLTNKISGRVGDTPLPGAGFWAEEWTEARDPTSSYHRRHLLDDETEYPKTVRRSIDLSSTVTGDSFLRIAAARTVAGMAQWMPVPGAVAVAKVAGPDGALQQSAEGRWGTTGEDADGNVAERRSEILMDCNCAGMYRAWTDDNGKPTMSIWTNGERDRERKALHLL</sequence>
<evidence type="ECO:0000256" key="6">
    <source>
        <dbReference type="ARBA" id="ARBA00022840"/>
    </source>
</evidence>
<evidence type="ECO:0000256" key="1">
    <source>
        <dbReference type="ARBA" id="ARBA00004651"/>
    </source>
</evidence>
<evidence type="ECO:0000256" key="11">
    <source>
        <dbReference type="SAM" id="Phobius"/>
    </source>
</evidence>
<dbReference type="AlphaFoldDB" id="A0A0A1TA83"/>
<evidence type="ECO:0000256" key="5">
    <source>
        <dbReference type="ARBA" id="ARBA00022741"/>
    </source>
</evidence>
<keyword evidence="8 11" id="KW-0472">Membrane</keyword>
<keyword evidence="7 11" id="KW-1133">Transmembrane helix</keyword>
<comment type="subcellular location">
    <subcellularLocation>
        <location evidence="1">Cell membrane</location>
        <topology evidence="1">Multi-pass membrane protein</topology>
    </subcellularLocation>
</comment>
<dbReference type="Proteomes" id="UP000039046">
    <property type="component" value="Unassembled WGS sequence"/>
</dbReference>
<dbReference type="Gene3D" id="3.60.20.30">
    <property type="entry name" value="(Glycosyl)asparaginase"/>
    <property type="match status" value="1"/>
</dbReference>
<feature type="site" description="Cleavage; by autolysis" evidence="10">
    <location>
        <begin position="263"/>
        <end position="264"/>
    </location>
</feature>
<keyword evidence="14" id="KW-1185">Reference proteome</keyword>
<gene>
    <name evidence="13" type="ORF">VHEMI03203</name>
</gene>
<keyword evidence="4 11" id="KW-0812">Transmembrane</keyword>
<proteinExistence type="predicted"/>
<dbReference type="PROSITE" id="PS50929">
    <property type="entry name" value="ABC_TM1F"/>
    <property type="match status" value="1"/>
</dbReference>
<reference evidence="13 14" key="1">
    <citation type="journal article" date="2015" name="Genome Announc.">
        <title>Draft Genome Sequence and Gene Annotation of the Entomopathogenic Fungus Verticillium hemipterigenum.</title>
        <authorList>
            <person name="Horn F."/>
            <person name="Habel A."/>
            <person name="Scharf D.H."/>
            <person name="Dworschak J."/>
            <person name="Brakhage A.A."/>
            <person name="Guthke R."/>
            <person name="Hertweck C."/>
            <person name="Linde J."/>
        </authorList>
    </citation>
    <scope>NUCLEOTIDE SEQUENCE [LARGE SCALE GENOMIC DNA]</scope>
</reference>
<dbReference type="HOGENOM" id="CLU_610010_0_0_1"/>
<dbReference type="SUPFAM" id="SSF90123">
    <property type="entry name" value="ABC transporter transmembrane region"/>
    <property type="match status" value="1"/>
</dbReference>
<keyword evidence="3" id="KW-1003">Cell membrane</keyword>
<dbReference type="Pfam" id="PF00664">
    <property type="entry name" value="ABC_membrane"/>
    <property type="match status" value="1"/>
</dbReference>
<dbReference type="InterPro" id="IPR044726">
    <property type="entry name" value="ABCC_6TM_D2"/>
</dbReference>
<evidence type="ECO:0000313" key="14">
    <source>
        <dbReference type="Proteomes" id="UP000039046"/>
    </source>
</evidence>
<evidence type="ECO:0000313" key="13">
    <source>
        <dbReference type="EMBL" id="CEJ83182.1"/>
    </source>
</evidence>
<name>A0A0A1TA83_9HYPO</name>
<dbReference type="GO" id="GO:0005524">
    <property type="term" value="F:ATP binding"/>
    <property type="evidence" value="ECO:0007669"/>
    <property type="project" value="UniProtKB-KW"/>
</dbReference>
<feature type="active site" description="Nucleophile" evidence="9">
    <location>
        <position position="264"/>
    </location>
</feature>
<keyword evidence="5" id="KW-0547">Nucleotide-binding</keyword>
<evidence type="ECO:0000256" key="9">
    <source>
        <dbReference type="PIRSR" id="PIRSR600246-1"/>
    </source>
</evidence>
<dbReference type="CDD" id="cd18580">
    <property type="entry name" value="ABC_6TM_ABCC_D2"/>
    <property type="match status" value="1"/>
</dbReference>
<dbReference type="GO" id="GO:0140359">
    <property type="term" value="F:ABC-type transporter activity"/>
    <property type="evidence" value="ECO:0007669"/>
    <property type="project" value="InterPro"/>
</dbReference>
<evidence type="ECO:0000259" key="12">
    <source>
        <dbReference type="PROSITE" id="PS50929"/>
    </source>
</evidence>
<evidence type="ECO:0000256" key="4">
    <source>
        <dbReference type="ARBA" id="ARBA00022692"/>
    </source>
</evidence>
<feature type="transmembrane region" description="Helical" evidence="11">
    <location>
        <begin position="105"/>
        <end position="125"/>
    </location>
</feature>
<evidence type="ECO:0000256" key="3">
    <source>
        <dbReference type="ARBA" id="ARBA00022475"/>
    </source>
</evidence>
<feature type="domain" description="ABC transmembrane type-1" evidence="12">
    <location>
        <begin position="1"/>
        <end position="160"/>
    </location>
</feature>
<evidence type="ECO:0000256" key="7">
    <source>
        <dbReference type="ARBA" id="ARBA00022989"/>
    </source>
</evidence>
<dbReference type="InterPro" id="IPR029055">
    <property type="entry name" value="Ntn_hydrolases_N"/>
</dbReference>
<dbReference type="PANTHER" id="PTHR24223:SF399">
    <property type="entry name" value="ABC TRANSPORTER ATNG"/>
    <property type="match status" value="1"/>
</dbReference>
<evidence type="ECO:0000256" key="8">
    <source>
        <dbReference type="ARBA" id="ARBA00023136"/>
    </source>
</evidence>
<dbReference type="EMBL" id="CDHN01000001">
    <property type="protein sequence ID" value="CEJ83182.1"/>
    <property type="molecule type" value="Genomic_DNA"/>
</dbReference>
<organism evidence="13 14">
    <name type="scientific">[Torrubiella] hemipterigena</name>
    <dbReference type="NCBI Taxonomy" id="1531966"/>
    <lineage>
        <taxon>Eukaryota</taxon>
        <taxon>Fungi</taxon>
        <taxon>Dikarya</taxon>
        <taxon>Ascomycota</taxon>
        <taxon>Pezizomycotina</taxon>
        <taxon>Sordariomycetes</taxon>
        <taxon>Hypocreomycetidae</taxon>
        <taxon>Hypocreales</taxon>
        <taxon>Clavicipitaceae</taxon>
        <taxon>Clavicipitaceae incertae sedis</taxon>
        <taxon>'Torrubiella' clade</taxon>
    </lineage>
</organism>
<evidence type="ECO:0000256" key="10">
    <source>
        <dbReference type="PIRSR" id="PIRSR600246-3"/>
    </source>
</evidence>
<dbReference type="InterPro" id="IPR000246">
    <property type="entry name" value="Peptidase_T2"/>
</dbReference>
<dbReference type="Pfam" id="PF01112">
    <property type="entry name" value="Asparaginase_2"/>
    <property type="match status" value="1"/>
</dbReference>
<dbReference type="OrthoDB" id="6500128at2759"/>
<protein>
    <recommendedName>
        <fullName evidence="12">ABC transmembrane type-1 domain-containing protein</fullName>
    </recommendedName>
</protein>
<dbReference type="InterPro" id="IPR036640">
    <property type="entry name" value="ABC1_TM_sf"/>
</dbReference>
<dbReference type="Gene3D" id="1.20.1560.10">
    <property type="entry name" value="ABC transporter type 1, transmembrane domain"/>
    <property type="match status" value="1"/>
</dbReference>
<dbReference type="SUPFAM" id="SSF56235">
    <property type="entry name" value="N-terminal nucleophile aminohydrolases (Ntn hydrolases)"/>
    <property type="match status" value="1"/>
</dbReference>